<name>A0ABS5XSW3_9MICO</name>
<accession>A0ABS5XSW3</accession>
<dbReference type="RefSeq" id="WP_215486508.1">
    <property type="nucleotide sequence ID" value="NZ_BAAAPJ010000003.1"/>
</dbReference>
<dbReference type="Gene3D" id="3.90.1150.10">
    <property type="entry name" value="Aspartate Aminotransferase, domain 1"/>
    <property type="match status" value="1"/>
</dbReference>
<dbReference type="Proteomes" id="UP000740605">
    <property type="component" value="Unassembled WGS sequence"/>
</dbReference>
<gene>
    <name evidence="2" type="ORF">J0P97_04130</name>
</gene>
<dbReference type="InterPro" id="IPR015424">
    <property type="entry name" value="PyrdxlP-dep_Trfase"/>
</dbReference>
<dbReference type="PANTHER" id="PTHR43586">
    <property type="entry name" value="CYSTEINE DESULFURASE"/>
    <property type="match status" value="1"/>
</dbReference>
<dbReference type="InterPro" id="IPR000192">
    <property type="entry name" value="Aminotrans_V_dom"/>
</dbReference>
<keyword evidence="3" id="KW-1185">Reference proteome</keyword>
<dbReference type="SUPFAM" id="SSF53383">
    <property type="entry name" value="PLP-dependent transferases"/>
    <property type="match status" value="1"/>
</dbReference>
<evidence type="ECO:0000313" key="2">
    <source>
        <dbReference type="EMBL" id="MBT8797259.1"/>
    </source>
</evidence>
<keyword evidence="2" id="KW-0032">Aminotransferase</keyword>
<feature type="domain" description="Aminotransferase class V" evidence="1">
    <location>
        <begin position="54"/>
        <end position="343"/>
    </location>
</feature>
<evidence type="ECO:0000259" key="1">
    <source>
        <dbReference type="Pfam" id="PF00266"/>
    </source>
</evidence>
<dbReference type="EMBL" id="JAFLHG010000003">
    <property type="protein sequence ID" value="MBT8797259.1"/>
    <property type="molecule type" value="Genomic_DNA"/>
</dbReference>
<reference evidence="2 3" key="1">
    <citation type="submission" date="2021-03" db="EMBL/GenBank/DDBJ databases">
        <title>Microbacterium pauli sp. nov., isolated from microfiltered milk.</title>
        <authorList>
            <person name="Bellassi P."/>
            <person name="Fontana A."/>
            <person name="Callegari M.L."/>
            <person name="Lorenzo M."/>
            <person name="Cappa F."/>
        </authorList>
    </citation>
    <scope>NUCLEOTIDE SEQUENCE [LARGE SCALE GENOMIC DNA]</scope>
    <source>
        <strain evidence="2 3">DSM 18909</strain>
    </source>
</reference>
<dbReference type="GO" id="GO:0008483">
    <property type="term" value="F:transaminase activity"/>
    <property type="evidence" value="ECO:0007669"/>
    <property type="project" value="UniProtKB-KW"/>
</dbReference>
<dbReference type="Gene3D" id="3.40.640.10">
    <property type="entry name" value="Type I PLP-dependent aspartate aminotransferase-like (Major domain)"/>
    <property type="match status" value="1"/>
</dbReference>
<dbReference type="InterPro" id="IPR015421">
    <property type="entry name" value="PyrdxlP-dep_Trfase_major"/>
</dbReference>
<sequence length="470" mass="48771">MEPVSELEPLISSFDLAAGYLDWARFGPLSPAVRAELHADAELLGTGRAAGTEMVAARVEEARELVAQLLGLPTDEVVLQPSTTHGLAQAMFGLEGTVIVPARDFPSVRVTAHRAADARGVLTVREIDPADGIVTAEAVADALDDSVTAVALSLVDFRTGALADLAALRDAVGDRLLIIDAIQAFGVVDPDWTLADVITGNGYKWLRAGRGTGFARFSPAARARIAPVLSGISGMVGDASVLGIPSARDGAAAYSVAPSDPLAAARLATSVREILDAGVADVAAEVRARAADVIALADRYDIPVITPRDAHAGIIALAPRDPSALAAALANHGVTVTARGTTVRVSAHVGTGADTLHLLGDAFADAATSGRVVAAEYGRDSVEADLPAIITIDLPDDDPAQLADAVFEEVAHAEIEEPEVAHAEFAESEVAHAELDEAEVEHAVIDEADEHDRAGDERRDEIVITVVDES</sequence>
<dbReference type="PANTHER" id="PTHR43586:SF15">
    <property type="entry name" value="BLR3095 PROTEIN"/>
    <property type="match status" value="1"/>
</dbReference>
<dbReference type="Pfam" id="PF00266">
    <property type="entry name" value="Aminotran_5"/>
    <property type="match status" value="1"/>
</dbReference>
<evidence type="ECO:0000313" key="3">
    <source>
        <dbReference type="Proteomes" id="UP000740605"/>
    </source>
</evidence>
<proteinExistence type="predicted"/>
<protein>
    <submittedName>
        <fullName evidence="2">Aminotransferase class V-fold PLP-dependent enzyme</fullName>
    </submittedName>
</protein>
<organism evidence="2 3">
    <name type="scientific">Microbacterium flavum</name>
    <dbReference type="NCBI Taxonomy" id="415216"/>
    <lineage>
        <taxon>Bacteria</taxon>
        <taxon>Bacillati</taxon>
        <taxon>Actinomycetota</taxon>
        <taxon>Actinomycetes</taxon>
        <taxon>Micrococcales</taxon>
        <taxon>Microbacteriaceae</taxon>
        <taxon>Microbacterium</taxon>
    </lineage>
</organism>
<dbReference type="InterPro" id="IPR015422">
    <property type="entry name" value="PyrdxlP-dep_Trfase_small"/>
</dbReference>
<comment type="caution">
    <text evidence="2">The sequence shown here is derived from an EMBL/GenBank/DDBJ whole genome shotgun (WGS) entry which is preliminary data.</text>
</comment>
<keyword evidence="2" id="KW-0808">Transferase</keyword>